<dbReference type="SUPFAM" id="SSF56672">
    <property type="entry name" value="DNA/RNA polymerases"/>
    <property type="match status" value="1"/>
</dbReference>
<accession>A0AAV8VGZ3</accession>
<organism evidence="1 2">
    <name type="scientific">Exocentrus adspersus</name>
    <dbReference type="NCBI Taxonomy" id="1586481"/>
    <lineage>
        <taxon>Eukaryota</taxon>
        <taxon>Metazoa</taxon>
        <taxon>Ecdysozoa</taxon>
        <taxon>Arthropoda</taxon>
        <taxon>Hexapoda</taxon>
        <taxon>Insecta</taxon>
        <taxon>Pterygota</taxon>
        <taxon>Neoptera</taxon>
        <taxon>Endopterygota</taxon>
        <taxon>Coleoptera</taxon>
        <taxon>Polyphaga</taxon>
        <taxon>Cucujiformia</taxon>
        <taxon>Chrysomeloidea</taxon>
        <taxon>Cerambycidae</taxon>
        <taxon>Lamiinae</taxon>
        <taxon>Acanthocinini</taxon>
        <taxon>Exocentrus</taxon>
    </lineage>
</organism>
<dbReference type="GO" id="GO:0071897">
    <property type="term" value="P:DNA biosynthetic process"/>
    <property type="evidence" value="ECO:0007669"/>
    <property type="project" value="UniProtKB-ARBA"/>
</dbReference>
<dbReference type="InterPro" id="IPR043502">
    <property type="entry name" value="DNA/RNA_pol_sf"/>
</dbReference>
<dbReference type="PANTHER" id="PTHR31511">
    <property type="entry name" value="PROTEIN CBG23764"/>
    <property type="match status" value="1"/>
</dbReference>
<reference evidence="1 2" key="1">
    <citation type="journal article" date="2023" name="Insect Mol. Biol.">
        <title>Genome sequencing provides insights into the evolution of gene families encoding plant cell wall-degrading enzymes in longhorned beetles.</title>
        <authorList>
            <person name="Shin N.R."/>
            <person name="Okamura Y."/>
            <person name="Kirsch R."/>
            <person name="Pauchet Y."/>
        </authorList>
    </citation>
    <scope>NUCLEOTIDE SEQUENCE [LARGE SCALE GENOMIC DNA]</scope>
    <source>
        <strain evidence="1">EAD_L_NR</strain>
    </source>
</reference>
<comment type="caution">
    <text evidence="1">The sequence shown here is derived from an EMBL/GenBank/DDBJ whole genome shotgun (WGS) entry which is preliminary data.</text>
</comment>
<gene>
    <name evidence="1" type="ORF">NQ315_013998</name>
</gene>
<protein>
    <recommendedName>
        <fullName evidence="3">DNA-directed DNA polymerase</fullName>
    </recommendedName>
</protein>
<evidence type="ECO:0008006" key="3">
    <source>
        <dbReference type="Google" id="ProtNLM"/>
    </source>
</evidence>
<proteinExistence type="predicted"/>
<dbReference type="AlphaFoldDB" id="A0AAV8VGZ3"/>
<sequence>MTTLHKKERYVVHHTNLKQYLEYGMKLDKIHRILQFNQSPWLKVYVDLNARLSANSTNEFEKNLFKLMLNAVFGKIMENIHKYGIVKLLTSWDGRYRANHYISNPAFHSSTIFDDNLVSVEMRKTEILFDKPLYVGMCILDISKTSVYDFHYNFMLKEFSVDDCKLLYTNTDSLIYDIKSDDFYEIIKENLHKFDTSDFKQDNPYCIPRVNKKVVGLMKDENNGVIMTEFVGLRGKMYSIKCGSVCTTKKIKGVKKDEIYRSQRLIRSYLHEIYSVEQTKLALSPFDDKRVLLENTTDTLPHGHYSTV</sequence>
<dbReference type="PANTHER" id="PTHR31511:SF12">
    <property type="entry name" value="RHO TERMINATION FACTOR N-TERMINAL DOMAIN-CONTAINING PROTEIN"/>
    <property type="match status" value="1"/>
</dbReference>
<evidence type="ECO:0000313" key="1">
    <source>
        <dbReference type="EMBL" id="KAJ8913591.1"/>
    </source>
</evidence>
<name>A0AAV8VGZ3_9CUCU</name>
<dbReference type="Proteomes" id="UP001159042">
    <property type="component" value="Unassembled WGS sequence"/>
</dbReference>
<keyword evidence="2" id="KW-1185">Reference proteome</keyword>
<dbReference type="EMBL" id="JANEYG010000091">
    <property type="protein sequence ID" value="KAJ8913591.1"/>
    <property type="molecule type" value="Genomic_DNA"/>
</dbReference>
<evidence type="ECO:0000313" key="2">
    <source>
        <dbReference type="Proteomes" id="UP001159042"/>
    </source>
</evidence>